<proteinExistence type="predicted"/>
<accession>A0ABV3DAK9</accession>
<evidence type="ECO:0000313" key="2">
    <source>
        <dbReference type="Proteomes" id="UP001551482"/>
    </source>
</evidence>
<name>A0ABV3DAK9_9ACTN</name>
<evidence type="ECO:0000313" key="1">
    <source>
        <dbReference type="EMBL" id="MEU8132247.1"/>
    </source>
</evidence>
<sequence>MVLHHSPAPTRGSTVPRGLGARWVSEETVVPGHRGHAGYDLRDFFLDIRLAGDGTFRGSHTAYLIDKKPADDPRDVARFRYRRCHVLLGYAYGYLDAAHGSGEITIEGYGHSPLSVHAERGRLVLGLDESVITYCPVMYTRAVLLRQR</sequence>
<protein>
    <submittedName>
        <fullName evidence="1">Uncharacterized protein</fullName>
    </submittedName>
</protein>
<comment type="caution">
    <text evidence="1">The sequence shown here is derived from an EMBL/GenBank/DDBJ whole genome shotgun (WGS) entry which is preliminary data.</text>
</comment>
<dbReference type="RefSeq" id="WP_358347764.1">
    <property type="nucleotide sequence ID" value="NZ_JBEZFP010000003.1"/>
</dbReference>
<organism evidence="1 2">
    <name type="scientific">Streptodolium elevatio</name>
    <dbReference type="NCBI Taxonomy" id="3157996"/>
    <lineage>
        <taxon>Bacteria</taxon>
        <taxon>Bacillati</taxon>
        <taxon>Actinomycetota</taxon>
        <taxon>Actinomycetes</taxon>
        <taxon>Kitasatosporales</taxon>
        <taxon>Streptomycetaceae</taxon>
        <taxon>Streptodolium</taxon>
    </lineage>
</organism>
<dbReference type="EMBL" id="JBEZFP010000003">
    <property type="protein sequence ID" value="MEU8132247.1"/>
    <property type="molecule type" value="Genomic_DNA"/>
</dbReference>
<gene>
    <name evidence="1" type="ORF">AB0C36_01935</name>
</gene>
<dbReference type="Proteomes" id="UP001551482">
    <property type="component" value="Unassembled WGS sequence"/>
</dbReference>
<keyword evidence="2" id="KW-1185">Reference proteome</keyword>
<reference evidence="1 2" key="1">
    <citation type="submission" date="2024-06" db="EMBL/GenBank/DDBJ databases">
        <title>The Natural Products Discovery Center: Release of the First 8490 Sequenced Strains for Exploring Actinobacteria Biosynthetic Diversity.</title>
        <authorList>
            <person name="Kalkreuter E."/>
            <person name="Kautsar S.A."/>
            <person name="Yang D."/>
            <person name="Bader C.D."/>
            <person name="Teijaro C.N."/>
            <person name="Fluegel L."/>
            <person name="Davis C.M."/>
            <person name="Simpson J.R."/>
            <person name="Lauterbach L."/>
            <person name="Steele A.D."/>
            <person name="Gui C."/>
            <person name="Meng S."/>
            <person name="Li G."/>
            <person name="Viehrig K."/>
            <person name="Ye F."/>
            <person name="Su P."/>
            <person name="Kiefer A.F."/>
            <person name="Nichols A."/>
            <person name="Cepeda A.J."/>
            <person name="Yan W."/>
            <person name="Fan B."/>
            <person name="Jiang Y."/>
            <person name="Adhikari A."/>
            <person name="Zheng C.-J."/>
            <person name="Schuster L."/>
            <person name="Cowan T.M."/>
            <person name="Smanski M.J."/>
            <person name="Chevrette M.G."/>
            <person name="De Carvalho L.P.S."/>
            <person name="Shen B."/>
        </authorList>
    </citation>
    <scope>NUCLEOTIDE SEQUENCE [LARGE SCALE GENOMIC DNA]</scope>
    <source>
        <strain evidence="1 2">NPDC048946</strain>
    </source>
</reference>